<dbReference type="RefSeq" id="WP_209138526.1">
    <property type="nucleotide sequence ID" value="NZ_JAGHKO010000001.1"/>
</dbReference>
<protein>
    <submittedName>
        <fullName evidence="1">Enoyl-CoA hydratase/isomerase family protein</fullName>
    </submittedName>
</protein>
<dbReference type="Pfam" id="PF00378">
    <property type="entry name" value="ECH_1"/>
    <property type="match status" value="1"/>
</dbReference>
<name>A0ABS3YSS7_9BACT</name>
<sequence>MKTEKLAETPLTLTQHNEGYWQVTIDDPPLNLFGPDLLTGLEEIVRRMQASSDLRVIVFDSAVPGFFMAHFDIARGLEVLSRKTPSGLPPWFDVAQALHESPVLTIVSIRGRARGVGIEFSAACDIRFASETAVFGQFEVASGTIPGGGSMEFLPLLVGRARALELIIGGEDIDATTAERYGLINRLIPDGELDTFVHQLALRISRFDPVITRQAKTMISQRAPTPSMDRMIESRIAFINANMRPERKPISEKMRAWGIQQDGDFEKNLGAYFNE</sequence>
<dbReference type="PANTHER" id="PTHR43459">
    <property type="entry name" value="ENOYL-COA HYDRATASE"/>
    <property type="match status" value="1"/>
</dbReference>
<comment type="caution">
    <text evidence="1">The sequence shown here is derived from an EMBL/GenBank/DDBJ whole genome shotgun (WGS) entry which is preliminary data.</text>
</comment>
<dbReference type="InterPro" id="IPR029045">
    <property type="entry name" value="ClpP/crotonase-like_dom_sf"/>
</dbReference>
<evidence type="ECO:0000313" key="2">
    <source>
        <dbReference type="Proteomes" id="UP000677244"/>
    </source>
</evidence>
<proteinExistence type="predicted"/>
<dbReference type="InterPro" id="IPR001753">
    <property type="entry name" value="Enoyl-CoA_hydra/iso"/>
</dbReference>
<keyword evidence="2" id="KW-1185">Reference proteome</keyword>
<dbReference type="CDD" id="cd06558">
    <property type="entry name" value="crotonase-like"/>
    <property type="match status" value="1"/>
</dbReference>
<accession>A0ABS3YSS7</accession>
<dbReference type="PANTHER" id="PTHR43459:SF1">
    <property type="entry name" value="EG:BACN32G11.4 PROTEIN"/>
    <property type="match status" value="1"/>
</dbReference>
<dbReference type="SUPFAM" id="SSF52096">
    <property type="entry name" value="ClpP/crotonase"/>
    <property type="match status" value="1"/>
</dbReference>
<dbReference type="Gene3D" id="3.90.226.10">
    <property type="entry name" value="2-enoyl-CoA Hydratase, Chain A, domain 1"/>
    <property type="match status" value="1"/>
</dbReference>
<dbReference type="EMBL" id="JAGHKO010000001">
    <property type="protein sequence ID" value="MBO9200485.1"/>
    <property type="molecule type" value="Genomic_DNA"/>
</dbReference>
<gene>
    <name evidence="1" type="ORF">J7I42_09450</name>
</gene>
<evidence type="ECO:0000313" key="1">
    <source>
        <dbReference type="EMBL" id="MBO9200485.1"/>
    </source>
</evidence>
<reference evidence="1 2" key="1">
    <citation type="submission" date="2021-03" db="EMBL/GenBank/DDBJ databases">
        <title>Assistant Professor.</title>
        <authorList>
            <person name="Huq M.A."/>
        </authorList>
    </citation>
    <scope>NUCLEOTIDE SEQUENCE [LARGE SCALE GENOMIC DNA]</scope>
    <source>
        <strain evidence="1 2">MAH-29</strain>
    </source>
</reference>
<dbReference type="Proteomes" id="UP000677244">
    <property type="component" value="Unassembled WGS sequence"/>
</dbReference>
<organism evidence="1 2">
    <name type="scientific">Niastella soli</name>
    <dbReference type="NCBI Taxonomy" id="2821487"/>
    <lineage>
        <taxon>Bacteria</taxon>
        <taxon>Pseudomonadati</taxon>
        <taxon>Bacteroidota</taxon>
        <taxon>Chitinophagia</taxon>
        <taxon>Chitinophagales</taxon>
        <taxon>Chitinophagaceae</taxon>
        <taxon>Niastella</taxon>
    </lineage>
</organism>